<dbReference type="STRING" id="283909.R7UCD9"/>
<gene>
    <name evidence="3" type="ORF">CAPTEDRAFT_126849</name>
</gene>
<dbReference type="EMBL" id="AMQN01009250">
    <property type="status" value="NOT_ANNOTATED_CDS"/>
    <property type="molecule type" value="Genomic_DNA"/>
</dbReference>
<evidence type="ECO:0000313" key="5">
    <source>
        <dbReference type="Proteomes" id="UP000014760"/>
    </source>
</evidence>
<evidence type="ECO:0000256" key="1">
    <source>
        <dbReference type="ARBA" id="ARBA00023127"/>
    </source>
</evidence>
<name>R7UCD9_CAPTE</name>
<dbReference type="CDD" id="cd20535">
    <property type="entry name" value="CYCLIN_CCNM_CCNQ_rpt2"/>
    <property type="match status" value="1"/>
</dbReference>
<dbReference type="Proteomes" id="UP000014760">
    <property type="component" value="Unassembled WGS sequence"/>
</dbReference>
<dbReference type="FunCoup" id="R7UCD9">
    <property type="interactions" value="760"/>
</dbReference>
<accession>R7UCD9</accession>
<dbReference type="GO" id="GO:0016538">
    <property type="term" value="F:cyclin-dependent protein serine/threonine kinase regulator activity"/>
    <property type="evidence" value="ECO:0007669"/>
    <property type="project" value="InterPro"/>
</dbReference>
<dbReference type="OMA" id="KFFCEID"/>
<dbReference type="SUPFAM" id="SSF47954">
    <property type="entry name" value="Cyclin-like"/>
    <property type="match status" value="2"/>
</dbReference>
<reference evidence="3 5" key="2">
    <citation type="journal article" date="2013" name="Nature">
        <title>Insights into bilaterian evolution from three spiralian genomes.</title>
        <authorList>
            <person name="Simakov O."/>
            <person name="Marletaz F."/>
            <person name="Cho S.J."/>
            <person name="Edsinger-Gonzales E."/>
            <person name="Havlak P."/>
            <person name="Hellsten U."/>
            <person name="Kuo D.H."/>
            <person name="Larsson T."/>
            <person name="Lv J."/>
            <person name="Arendt D."/>
            <person name="Savage R."/>
            <person name="Osoegawa K."/>
            <person name="de Jong P."/>
            <person name="Grimwood J."/>
            <person name="Chapman J.A."/>
            <person name="Shapiro H."/>
            <person name="Aerts A."/>
            <person name="Otillar R.P."/>
            <person name="Terry A.Y."/>
            <person name="Boore J.L."/>
            <person name="Grigoriev I.V."/>
            <person name="Lindberg D.R."/>
            <person name="Seaver E.C."/>
            <person name="Weisblat D.A."/>
            <person name="Putnam N.H."/>
            <person name="Rokhsar D.S."/>
        </authorList>
    </citation>
    <scope>NUCLEOTIDE SEQUENCE</scope>
    <source>
        <strain evidence="3 5">I ESC-2004</strain>
    </source>
</reference>
<dbReference type="EnsemblMetazoa" id="CapteT126849">
    <property type="protein sequence ID" value="CapteP126849"/>
    <property type="gene ID" value="CapteG126849"/>
</dbReference>
<evidence type="ECO:0000313" key="3">
    <source>
        <dbReference type="EMBL" id="ELU01428.1"/>
    </source>
</evidence>
<dbReference type="InterPro" id="IPR043198">
    <property type="entry name" value="Cyclin/Ssn8"/>
</dbReference>
<dbReference type="AlphaFoldDB" id="R7UCD9"/>
<dbReference type="HOGENOM" id="CLU_022000_2_0_1"/>
<dbReference type="PANTHER" id="PTHR10026">
    <property type="entry name" value="CYCLIN"/>
    <property type="match status" value="1"/>
</dbReference>
<dbReference type="InterPro" id="IPR036915">
    <property type="entry name" value="Cyclin-like_sf"/>
</dbReference>
<dbReference type="EMBL" id="KB305044">
    <property type="protein sequence ID" value="ELU01428.1"/>
    <property type="molecule type" value="Genomic_DNA"/>
</dbReference>
<dbReference type="InterPro" id="IPR048053">
    <property type="entry name" value="Cyclin-Q_second_cyclin_box"/>
</dbReference>
<dbReference type="Pfam" id="PF00134">
    <property type="entry name" value="Cyclin_N"/>
    <property type="match status" value="1"/>
</dbReference>
<feature type="non-terminal residue" evidence="3">
    <location>
        <position position="1"/>
    </location>
</feature>
<dbReference type="GO" id="GO:0006357">
    <property type="term" value="P:regulation of transcription by RNA polymerase II"/>
    <property type="evidence" value="ECO:0007669"/>
    <property type="project" value="InterPro"/>
</dbReference>
<feature type="domain" description="Cyclin N-terminal" evidence="2">
    <location>
        <begin position="4"/>
        <end position="97"/>
    </location>
</feature>
<proteinExistence type="predicted"/>
<dbReference type="OrthoDB" id="79090at2759"/>
<keyword evidence="5" id="KW-1185">Reference proteome</keyword>
<dbReference type="Gene3D" id="1.10.472.10">
    <property type="entry name" value="Cyclin-like"/>
    <property type="match status" value="2"/>
</dbReference>
<sequence length="187" mass="21434">KLHAKPITLACACHIYHTIYTLCTTEQYDPYLVATTSLYLAGKVEEDHLRLRDVINVCYSTLHPDRPPLDIGKTYWSLRETVVHCELFIMRLLQFKVSFDHPHRHLLHFIKSVQDLLTPQVVARSPIATTAWALLRDSYHGNICLHHSPEHLAVCCLYLALEMLGVEVPLNNQGEATWWNVSSPLIL</sequence>
<protein>
    <recommendedName>
        <fullName evidence="2">Cyclin N-terminal domain-containing protein</fullName>
    </recommendedName>
</protein>
<reference evidence="5" key="1">
    <citation type="submission" date="2012-12" db="EMBL/GenBank/DDBJ databases">
        <authorList>
            <person name="Hellsten U."/>
            <person name="Grimwood J."/>
            <person name="Chapman J.A."/>
            <person name="Shapiro H."/>
            <person name="Aerts A."/>
            <person name="Otillar R.P."/>
            <person name="Terry A.Y."/>
            <person name="Boore J.L."/>
            <person name="Simakov O."/>
            <person name="Marletaz F."/>
            <person name="Cho S.-J."/>
            <person name="Edsinger-Gonzales E."/>
            <person name="Havlak P."/>
            <person name="Kuo D.-H."/>
            <person name="Larsson T."/>
            <person name="Lv J."/>
            <person name="Arendt D."/>
            <person name="Savage R."/>
            <person name="Osoegawa K."/>
            <person name="de Jong P."/>
            <person name="Lindberg D.R."/>
            <person name="Seaver E.C."/>
            <person name="Weisblat D.A."/>
            <person name="Putnam N.H."/>
            <person name="Grigoriev I.V."/>
            <person name="Rokhsar D.S."/>
        </authorList>
    </citation>
    <scope>NUCLEOTIDE SEQUENCE</scope>
    <source>
        <strain evidence="5">I ESC-2004</strain>
    </source>
</reference>
<reference evidence="4" key="3">
    <citation type="submission" date="2015-06" db="UniProtKB">
        <authorList>
            <consortium name="EnsemblMetazoa"/>
        </authorList>
    </citation>
    <scope>IDENTIFICATION</scope>
</reference>
<keyword evidence="1" id="KW-0195">Cyclin</keyword>
<dbReference type="InterPro" id="IPR006671">
    <property type="entry name" value="Cyclin_N"/>
</dbReference>
<evidence type="ECO:0000259" key="2">
    <source>
        <dbReference type="Pfam" id="PF00134"/>
    </source>
</evidence>
<organism evidence="3">
    <name type="scientific">Capitella teleta</name>
    <name type="common">Polychaete worm</name>
    <dbReference type="NCBI Taxonomy" id="283909"/>
    <lineage>
        <taxon>Eukaryota</taxon>
        <taxon>Metazoa</taxon>
        <taxon>Spiralia</taxon>
        <taxon>Lophotrochozoa</taxon>
        <taxon>Annelida</taxon>
        <taxon>Polychaeta</taxon>
        <taxon>Sedentaria</taxon>
        <taxon>Scolecida</taxon>
        <taxon>Capitellidae</taxon>
        <taxon>Capitella</taxon>
    </lineage>
</organism>
<dbReference type="CDD" id="cd20534">
    <property type="entry name" value="CYCLIN_CCNM_CCNQ_rpt1"/>
    <property type="match status" value="1"/>
</dbReference>
<evidence type="ECO:0000313" key="4">
    <source>
        <dbReference type="EnsemblMetazoa" id="CapteP126849"/>
    </source>
</evidence>
<dbReference type="InterPro" id="IPR048055">
    <property type="entry name" value="Cyclin-Q_first_cyclin_box"/>
</dbReference>